<name>A0ABP6URB7_9FLAO</name>
<gene>
    <name evidence="1" type="ORF">GCM10022393_36770</name>
</gene>
<accession>A0ABP6URB7</accession>
<organism evidence="1 2">
    <name type="scientific">Aquimarina addita</name>
    <dbReference type="NCBI Taxonomy" id="870485"/>
    <lineage>
        <taxon>Bacteria</taxon>
        <taxon>Pseudomonadati</taxon>
        <taxon>Bacteroidota</taxon>
        <taxon>Flavobacteriia</taxon>
        <taxon>Flavobacteriales</taxon>
        <taxon>Flavobacteriaceae</taxon>
        <taxon>Aquimarina</taxon>
    </lineage>
</organism>
<dbReference type="EMBL" id="BAABCW010000021">
    <property type="protein sequence ID" value="GAA3519252.1"/>
    <property type="molecule type" value="Genomic_DNA"/>
</dbReference>
<evidence type="ECO:0000313" key="1">
    <source>
        <dbReference type="EMBL" id="GAA3519252.1"/>
    </source>
</evidence>
<dbReference type="PROSITE" id="PS51257">
    <property type="entry name" value="PROKAR_LIPOPROTEIN"/>
    <property type="match status" value="1"/>
</dbReference>
<proteinExistence type="predicted"/>
<sequence length="171" mass="19973">MQRWITYDHSLMNKNICYILGFVFTLYSCDNFKGIKKENRNEILKEKWSEIDTNQVEQPPLFSSCMDQSDELLETCFQQTIINHITSQLAEHIISVKDPINDTIWVPLLITKNREIILEDFSVPDIITSQIPDFKSIIRKSIDNLPKVEPAHTRSTDVTTRYKLPLVILMD</sequence>
<comment type="caution">
    <text evidence="1">The sequence shown here is derived from an EMBL/GenBank/DDBJ whole genome shotgun (WGS) entry which is preliminary data.</text>
</comment>
<protein>
    <submittedName>
        <fullName evidence="1">Uncharacterized protein</fullName>
    </submittedName>
</protein>
<evidence type="ECO:0000313" key="2">
    <source>
        <dbReference type="Proteomes" id="UP001500459"/>
    </source>
</evidence>
<reference evidence="2" key="1">
    <citation type="journal article" date="2019" name="Int. J. Syst. Evol. Microbiol.">
        <title>The Global Catalogue of Microorganisms (GCM) 10K type strain sequencing project: providing services to taxonomists for standard genome sequencing and annotation.</title>
        <authorList>
            <consortium name="The Broad Institute Genomics Platform"/>
            <consortium name="The Broad Institute Genome Sequencing Center for Infectious Disease"/>
            <person name="Wu L."/>
            <person name="Ma J."/>
        </authorList>
    </citation>
    <scope>NUCLEOTIDE SEQUENCE [LARGE SCALE GENOMIC DNA]</scope>
    <source>
        <strain evidence="2">JCM 17106</strain>
    </source>
</reference>
<keyword evidence="2" id="KW-1185">Reference proteome</keyword>
<dbReference type="Proteomes" id="UP001500459">
    <property type="component" value="Unassembled WGS sequence"/>
</dbReference>